<dbReference type="InterPro" id="IPR000917">
    <property type="entry name" value="Sulfatase_N"/>
</dbReference>
<evidence type="ECO:0000256" key="2">
    <source>
        <dbReference type="ARBA" id="ARBA00022723"/>
    </source>
</evidence>
<dbReference type="CDD" id="cd16146">
    <property type="entry name" value="ARS_like"/>
    <property type="match status" value="1"/>
</dbReference>
<evidence type="ECO:0000256" key="1">
    <source>
        <dbReference type="ARBA" id="ARBA00008779"/>
    </source>
</evidence>
<evidence type="ECO:0000259" key="6">
    <source>
        <dbReference type="Pfam" id="PF00884"/>
    </source>
</evidence>
<dbReference type="Gene3D" id="3.30.1120.10">
    <property type="match status" value="1"/>
</dbReference>
<keyword evidence="5" id="KW-0732">Signal</keyword>
<organism evidence="7 8">
    <name type="scientific">Rubritalea spongiae</name>
    <dbReference type="NCBI Taxonomy" id="430797"/>
    <lineage>
        <taxon>Bacteria</taxon>
        <taxon>Pseudomonadati</taxon>
        <taxon>Verrucomicrobiota</taxon>
        <taxon>Verrucomicrobiia</taxon>
        <taxon>Verrucomicrobiales</taxon>
        <taxon>Rubritaleaceae</taxon>
        <taxon>Rubritalea</taxon>
    </lineage>
</organism>
<evidence type="ECO:0000256" key="4">
    <source>
        <dbReference type="ARBA" id="ARBA00022837"/>
    </source>
</evidence>
<evidence type="ECO:0000313" key="7">
    <source>
        <dbReference type="EMBL" id="MFD2277132.1"/>
    </source>
</evidence>
<keyword evidence="4" id="KW-0106">Calcium</keyword>
<name>A0ABW5E3Z0_9BACT</name>
<feature type="signal peptide" evidence="5">
    <location>
        <begin position="1"/>
        <end position="19"/>
    </location>
</feature>
<dbReference type="Gene3D" id="3.40.720.10">
    <property type="entry name" value="Alkaline Phosphatase, subunit A"/>
    <property type="match status" value="1"/>
</dbReference>
<comment type="caution">
    <text evidence="7">The sequence shown here is derived from an EMBL/GenBank/DDBJ whole genome shotgun (WGS) entry which is preliminary data.</text>
</comment>
<dbReference type="SUPFAM" id="SSF53649">
    <property type="entry name" value="Alkaline phosphatase-like"/>
    <property type="match status" value="1"/>
</dbReference>
<protein>
    <submittedName>
        <fullName evidence="7">Arylsulfatase</fullName>
    </submittedName>
</protein>
<dbReference type="InterPro" id="IPR024607">
    <property type="entry name" value="Sulfatase_CS"/>
</dbReference>
<dbReference type="InterPro" id="IPR017850">
    <property type="entry name" value="Alkaline_phosphatase_core_sf"/>
</dbReference>
<gene>
    <name evidence="7" type="ORF">ACFSQZ_11685</name>
</gene>
<evidence type="ECO:0000313" key="8">
    <source>
        <dbReference type="Proteomes" id="UP001597297"/>
    </source>
</evidence>
<dbReference type="PROSITE" id="PS00523">
    <property type="entry name" value="SULFATASE_1"/>
    <property type="match status" value="1"/>
</dbReference>
<dbReference type="Proteomes" id="UP001597297">
    <property type="component" value="Unassembled WGS sequence"/>
</dbReference>
<dbReference type="InterPro" id="IPR050738">
    <property type="entry name" value="Sulfatase"/>
</dbReference>
<keyword evidence="8" id="KW-1185">Reference proteome</keyword>
<proteinExistence type="inferred from homology"/>
<sequence length="602" mass="67646">MKKLLSTLALAAASMLCSAERPNVVFVITDDQGYGDMGFTGNSVIQTPHMDKLAKESIWLEDYHVAPSCSPTRGSLMAGRWTNAVGTWHTFYTRAMMHDDEVTIADHFQAADYSTGMFGKWHLGDHYPFRPQDRGFDEVFCLQGGATGVTADYWDNDLYDDYLMHNGKITKTEGYITDVIFDAAEAYIKQQVKAEKPFFAYIATNAPHKPWVCPPEYSEPYAHLGKNEAAFNGMVTNIDDNMGALRKTLDELGVSGNTIFIFTTDNGTVNPGKFNANMRGKKGSAYEGGHRTPFMLHWPAGGFSEHKKVTELTHVVDVLPTLLELCAVKAQPAKPFDGHSLVELFKDGKGKSQVWQSRVVISDSQRLQFPKKWKDSSVMKGKWRLIRGKELYHVGDDPSQEKDVSKKYPEITEELRQWYEKWWAKLEPSYDRISEIRLGGEHGSDITLTCLQWMDTPPPWNQGFIRKGPKIPKKDNAKVFGGYLAVKVLEKGKYQLSVRRWPKESGLKICEGVAPLEPRPGCLPSYSYVKGRALPITAATMRINGTDLETKPVSEQDAAISFIVELEKGSQKLSPYFTQELKGGRVDRSLGCYYIDVKKLAD</sequence>
<feature type="domain" description="Sulfatase N-terminal" evidence="6">
    <location>
        <begin position="22"/>
        <end position="325"/>
    </location>
</feature>
<dbReference type="EMBL" id="JBHUJC010000041">
    <property type="protein sequence ID" value="MFD2277132.1"/>
    <property type="molecule type" value="Genomic_DNA"/>
</dbReference>
<dbReference type="RefSeq" id="WP_377094087.1">
    <property type="nucleotide sequence ID" value="NZ_JBHSJM010000001.1"/>
</dbReference>
<keyword evidence="2" id="KW-0479">Metal-binding</keyword>
<feature type="chain" id="PRO_5045615737" evidence="5">
    <location>
        <begin position="20"/>
        <end position="602"/>
    </location>
</feature>
<reference evidence="8" key="1">
    <citation type="journal article" date="2019" name="Int. J. Syst. Evol. Microbiol.">
        <title>The Global Catalogue of Microorganisms (GCM) 10K type strain sequencing project: providing services to taxonomists for standard genome sequencing and annotation.</title>
        <authorList>
            <consortium name="The Broad Institute Genomics Platform"/>
            <consortium name="The Broad Institute Genome Sequencing Center for Infectious Disease"/>
            <person name="Wu L."/>
            <person name="Ma J."/>
        </authorList>
    </citation>
    <scope>NUCLEOTIDE SEQUENCE [LARGE SCALE GENOMIC DNA]</scope>
    <source>
        <strain evidence="8">JCM 16545</strain>
    </source>
</reference>
<accession>A0ABW5E3Z0</accession>
<evidence type="ECO:0000256" key="3">
    <source>
        <dbReference type="ARBA" id="ARBA00022801"/>
    </source>
</evidence>
<evidence type="ECO:0000256" key="5">
    <source>
        <dbReference type="SAM" id="SignalP"/>
    </source>
</evidence>
<dbReference type="PANTHER" id="PTHR42693">
    <property type="entry name" value="ARYLSULFATASE FAMILY MEMBER"/>
    <property type="match status" value="1"/>
</dbReference>
<keyword evidence="3" id="KW-0378">Hydrolase</keyword>
<dbReference type="PANTHER" id="PTHR42693:SF53">
    <property type="entry name" value="ENDO-4-O-SULFATASE"/>
    <property type="match status" value="1"/>
</dbReference>
<dbReference type="Pfam" id="PF00884">
    <property type="entry name" value="Sulfatase"/>
    <property type="match status" value="1"/>
</dbReference>
<comment type="similarity">
    <text evidence="1">Belongs to the sulfatase family.</text>
</comment>